<dbReference type="Gene3D" id="3.30.450.380">
    <property type="match status" value="1"/>
</dbReference>
<dbReference type="Proteomes" id="UP000093309">
    <property type="component" value="Unassembled WGS sequence"/>
</dbReference>
<keyword evidence="4" id="KW-1185">Reference proteome</keyword>
<dbReference type="InterPro" id="IPR027417">
    <property type="entry name" value="P-loop_NTPase"/>
</dbReference>
<proteinExistence type="inferred from homology"/>
<dbReference type="AlphaFoldDB" id="A0A1C1A2I0"/>
<organism evidence="3 4">
    <name type="scientific">Paenibacillus pectinilyticus</name>
    <dbReference type="NCBI Taxonomy" id="512399"/>
    <lineage>
        <taxon>Bacteria</taxon>
        <taxon>Bacillati</taxon>
        <taxon>Bacillota</taxon>
        <taxon>Bacilli</taxon>
        <taxon>Bacillales</taxon>
        <taxon>Paenibacillaceae</taxon>
        <taxon>Paenibacillus</taxon>
    </lineage>
</organism>
<dbReference type="EMBL" id="LYPC01000016">
    <property type="protein sequence ID" value="OCT14745.1"/>
    <property type="molecule type" value="Genomic_DNA"/>
</dbReference>
<dbReference type="GO" id="GO:0016887">
    <property type="term" value="F:ATP hydrolysis activity"/>
    <property type="evidence" value="ECO:0007669"/>
    <property type="project" value="InterPro"/>
</dbReference>
<comment type="similarity">
    <text evidence="1">Belongs to the GSP E family.</text>
</comment>
<dbReference type="InterPro" id="IPR001482">
    <property type="entry name" value="T2SS/T4SS_dom"/>
</dbReference>
<dbReference type="Pfam" id="PF00437">
    <property type="entry name" value="T2SSE"/>
    <property type="match status" value="1"/>
</dbReference>
<dbReference type="STRING" id="512399.A8709_11235"/>
<dbReference type="SUPFAM" id="SSF52540">
    <property type="entry name" value="P-loop containing nucleoside triphosphate hydrolases"/>
    <property type="match status" value="1"/>
</dbReference>
<evidence type="ECO:0000259" key="2">
    <source>
        <dbReference type="Pfam" id="PF00437"/>
    </source>
</evidence>
<evidence type="ECO:0000313" key="4">
    <source>
        <dbReference type="Proteomes" id="UP000093309"/>
    </source>
</evidence>
<gene>
    <name evidence="3" type="ORF">A8709_11235</name>
</gene>
<dbReference type="InterPro" id="IPR050921">
    <property type="entry name" value="T4SS_GSP_E_ATPase"/>
</dbReference>
<accession>A0A1C1A2I0</accession>
<evidence type="ECO:0000313" key="3">
    <source>
        <dbReference type="EMBL" id="OCT14745.1"/>
    </source>
</evidence>
<evidence type="ECO:0000256" key="1">
    <source>
        <dbReference type="ARBA" id="ARBA00006611"/>
    </source>
</evidence>
<dbReference type="PANTHER" id="PTHR30486">
    <property type="entry name" value="TWITCHING MOTILITY PROTEIN PILT"/>
    <property type="match status" value="1"/>
</dbReference>
<name>A0A1C1A2I0_9BACL</name>
<dbReference type="RefSeq" id="WP_065852725.1">
    <property type="nucleotide sequence ID" value="NZ_LYPC01000016.1"/>
</dbReference>
<feature type="domain" description="Bacterial type II secretion system protein E" evidence="2">
    <location>
        <begin position="241"/>
        <end position="409"/>
    </location>
</feature>
<dbReference type="PANTHER" id="PTHR30486:SF6">
    <property type="entry name" value="TYPE IV PILUS RETRACTATION ATPASE PILT"/>
    <property type="match status" value="1"/>
</dbReference>
<comment type="caution">
    <text evidence="3">The sequence shown here is derived from an EMBL/GenBank/DDBJ whole genome shotgun (WGS) entry which is preliminary data.</text>
</comment>
<dbReference type="Gene3D" id="3.40.50.300">
    <property type="entry name" value="P-loop containing nucleotide triphosphate hydrolases"/>
    <property type="match status" value="1"/>
</dbReference>
<protein>
    <recommendedName>
        <fullName evidence="2">Bacterial type II secretion system protein E domain-containing protein</fullName>
    </recommendedName>
</protein>
<reference evidence="4" key="1">
    <citation type="submission" date="2016-05" db="EMBL/GenBank/DDBJ databases">
        <title>Paenibacillus oryzae. sp. nov., isolated from the rice root.</title>
        <authorList>
            <person name="Zhang J."/>
            <person name="Zhang X."/>
        </authorList>
    </citation>
    <scope>NUCLEOTIDE SEQUENCE [LARGE SCALE GENOMIC DNA]</scope>
    <source>
        <strain evidence="4">KCTC13222</strain>
    </source>
</reference>
<sequence>MSGKRFSMITYMHERRTEEAVVGLQHFSGSHAVTGLHKANERGSLGEFTGDPGELTQDARANGNNQEPLGEEMLFQQWVQEIRSELVSLKGRSESEKQLYNETLNRAILGYEEDRGKLLAIIHDLVSKRRLSDIPPRTSGYTTLPEAIFAEIIGLNVLELVLKQKEGLEEIQVVGRQIFEVRGGMARPSHYELPSIRELERIQQNLVLFNHDTLNPRKRWAEVVLQDGSRVTMTGFGFTAEPTLTIRFYTVKRFDLASLTSPDLATMDNRMEILLRCFIRTYFNLVVIGPTNSGKTNLIKAIIAEMDDNERIITIESRFELNLKRDFPYKNIVEYEIDEEDPKHSGLQAFKLALRQSPKRICHAEIRDEDANLYVRACTRGHEGSLTTVHVSELEDVPDAITDMCMLDGRGMNSQRLTKRITEFVTHIGIEMRVVRGKRKIVRIVEYRYEDKCVFVTNLARYDNSTDKWTFPGKLSLHASRRIRRADEDSYSLLMQHGFIEKEGEEGDLRE</sequence>